<dbReference type="Proteomes" id="UP001139994">
    <property type="component" value="Unassembled WGS sequence"/>
</dbReference>
<dbReference type="InterPro" id="IPR045738">
    <property type="entry name" value="DUF6088"/>
</dbReference>
<dbReference type="EMBL" id="JAOSLA010000027">
    <property type="protein sequence ID" value="MCU7239724.1"/>
    <property type="molecule type" value="Genomic_DNA"/>
</dbReference>
<reference evidence="1" key="1">
    <citation type="journal article" date="2022" name="Microbiol. Spectr.">
        <title>An Nuclear Magnetic Resonance Fingerprint Matching Approach for the Identification and Structural Re-Evaluation of Pseudomonas Lipopeptides.</title>
        <authorList>
            <person name="De Roo V."/>
            <person name="Verleysen Y."/>
            <person name="Kovacs B."/>
            <person name="De Vleeschouwer M."/>
            <person name="Muangkaew P."/>
            <person name="Girard L."/>
            <person name="Hofte M."/>
            <person name="De Mot R."/>
            <person name="Madder A."/>
            <person name="Geudens N."/>
            <person name="Martins J.C."/>
        </authorList>
    </citation>
    <scope>NUCLEOTIDE SEQUENCE</scope>
    <source>
        <strain evidence="1">COR51</strain>
    </source>
</reference>
<sequence length="225" mass="24796">MGWGIDQLEASTKADEKASVSVAQAIARHIRYLARGKPFSVQHFTKFGSRSAMDKALARLVRAGALERVARGVYMRPKSSPYVGKVRPGPVTVMMAMAKARGEIIQVHGAEAVRWFRLSTQVQVRPMYYTSGSSRDLRVGDAVVHLRHVSADKLQCAGSQAGLALCALFYIGRRELTGAMVQTILSRLDTGEAERLMRCRMPRWMRKIVDGAYEQSTPASARGKG</sequence>
<comment type="caution">
    <text evidence="1">The sequence shown here is derived from an EMBL/GenBank/DDBJ whole genome shotgun (WGS) entry which is preliminary data.</text>
</comment>
<reference evidence="1" key="2">
    <citation type="submission" date="2022-09" db="EMBL/GenBank/DDBJ databases">
        <authorList>
            <person name="Cesa-Luna C."/>
            <person name="Girard L."/>
            <person name="Lood C."/>
            <person name="Hofte M."/>
            <person name="De Mot R."/>
        </authorList>
    </citation>
    <scope>NUCLEOTIDE SEQUENCE</scope>
    <source>
        <strain evidence="1">COR51</strain>
    </source>
</reference>
<protein>
    <submittedName>
        <fullName evidence="1">Type IV toxin-antitoxin system AbiEi family antitoxin domain-containing protein</fullName>
    </submittedName>
</protein>
<evidence type="ECO:0000313" key="2">
    <source>
        <dbReference type="Proteomes" id="UP001139994"/>
    </source>
</evidence>
<keyword evidence="2" id="KW-1185">Reference proteome</keyword>
<proteinExistence type="predicted"/>
<dbReference type="Pfam" id="PF19570">
    <property type="entry name" value="DUF6088"/>
    <property type="match status" value="1"/>
</dbReference>
<evidence type="ECO:0000313" key="1">
    <source>
        <dbReference type="EMBL" id="MCU7239724.1"/>
    </source>
</evidence>
<organism evidence="1 2">
    <name type="scientific">Pseudomonas peradeniyensis</name>
    <dbReference type="NCBI Taxonomy" id="2745488"/>
    <lineage>
        <taxon>Bacteria</taxon>
        <taxon>Pseudomonadati</taxon>
        <taxon>Pseudomonadota</taxon>
        <taxon>Gammaproteobacteria</taxon>
        <taxon>Pseudomonadales</taxon>
        <taxon>Pseudomonadaceae</taxon>
        <taxon>Pseudomonas</taxon>
    </lineage>
</organism>
<gene>
    <name evidence="1" type="ORF">OC929_16860</name>
</gene>
<name>A0ABT2VDB6_9PSED</name>
<dbReference type="RefSeq" id="WP_262952179.1">
    <property type="nucleotide sequence ID" value="NZ_JAOSLA010000027.1"/>
</dbReference>
<reference evidence="1" key="3">
    <citation type="journal article" date="2023" name="mSystems">
        <title>Charting the Lipopeptidome of Nonpathogenic Pseudomonas.</title>
        <authorList>
            <person name="Cesa-Luna C."/>
            <person name="Geudens N."/>
            <person name="Girard L."/>
            <person name="De Roo V."/>
            <person name="Maklad H.R."/>
            <person name="Martins J.C."/>
            <person name="Hofte M."/>
            <person name="De Mot R."/>
        </authorList>
    </citation>
    <scope>NUCLEOTIDE SEQUENCE</scope>
    <source>
        <strain evidence="1">COR51</strain>
    </source>
</reference>
<accession>A0ABT2VDB6</accession>